<feature type="binding site" evidence="10">
    <location>
        <position position="31"/>
    </location>
    <ligand>
        <name>Zn(2+)</name>
        <dbReference type="ChEBI" id="CHEBI:29105"/>
        <note>catalytic</note>
    </ligand>
</feature>
<evidence type="ECO:0000313" key="13">
    <source>
        <dbReference type="Proteomes" id="UP000001593"/>
    </source>
</evidence>
<dbReference type="InterPro" id="IPR001590">
    <property type="entry name" value="Peptidase_M12B"/>
</dbReference>
<keyword evidence="8" id="KW-1015">Disulfide bond</keyword>
<evidence type="ECO:0000256" key="6">
    <source>
        <dbReference type="ARBA" id="ARBA00022833"/>
    </source>
</evidence>
<dbReference type="Pfam" id="PF17771">
    <property type="entry name" value="ADAMTS_CR_2"/>
    <property type="match status" value="1"/>
</dbReference>
<keyword evidence="4 10" id="KW-0479">Metal-binding</keyword>
<dbReference type="InterPro" id="IPR000884">
    <property type="entry name" value="TSP1_rpt"/>
</dbReference>
<reference evidence="12 13" key="1">
    <citation type="journal article" date="2007" name="Science">
        <title>Sea anemone genome reveals ancestral eumetazoan gene repertoire and genomic organization.</title>
        <authorList>
            <person name="Putnam N.H."/>
            <person name="Srivastava M."/>
            <person name="Hellsten U."/>
            <person name="Dirks B."/>
            <person name="Chapman J."/>
            <person name="Salamov A."/>
            <person name="Terry A."/>
            <person name="Shapiro H."/>
            <person name="Lindquist E."/>
            <person name="Kapitonov V.V."/>
            <person name="Jurka J."/>
            <person name="Genikhovich G."/>
            <person name="Grigoriev I.V."/>
            <person name="Lucas S.M."/>
            <person name="Steele R.E."/>
            <person name="Finnerty J.R."/>
            <person name="Technau U."/>
            <person name="Martindale M.Q."/>
            <person name="Rokhsar D.S."/>
        </authorList>
    </citation>
    <scope>NUCLEOTIDE SEQUENCE [LARGE SCALE GENOMIC DNA]</scope>
    <source>
        <strain evidence="13">CH2 X CH6</strain>
    </source>
</reference>
<dbReference type="GO" id="GO:0005576">
    <property type="term" value="C:extracellular region"/>
    <property type="evidence" value="ECO:0007669"/>
    <property type="project" value="UniProtKB-SubCell"/>
</dbReference>
<comment type="caution">
    <text evidence="10">Lacks conserved residue(s) required for the propagation of feature annotation.</text>
</comment>
<sequence>GLAYFGSPCSSSLGASVNDAYGLATAFSVAHEVAHNFGVDHDFGICSNGHIMSAGQSTGATAFKWSACSRKTLMEVFRYVEGSCYDNRPPTNITLPSLPPGHEFDGDEQCRIVYGQEYKLCSGNCGTLFCMRGSSCVNTRGMPPVDGTPCGHRKWCISGHCEDVGDSYPMAVDGAWGAWGDYSTCSRTCGGGVRHRSRRCDNPK</sequence>
<keyword evidence="5" id="KW-0378">Hydrolase</keyword>
<evidence type="ECO:0000259" key="11">
    <source>
        <dbReference type="PROSITE" id="PS50215"/>
    </source>
</evidence>
<dbReference type="eggNOG" id="KOG3538">
    <property type="taxonomic scope" value="Eukaryota"/>
</dbReference>
<name>A7SQN4_NEMVE</name>
<dbReference type="InterPro" id="IPR036383">
    <property type="entry name" value="TSP1_rpt_sf"/>
</dbReference>
<dbReference type="InParanoid" id="A7SQN4"/>
<dbReference type="Gene3D" id="3.40.390.10">
    <property type="entry name" value="Collagenase (Catalytic Domain)"/>
    <property type="match status" value="1"/>
</dbReference>
<proteinExistence type="predicted"/>
<evidence type="ECO:0000256" key="10">
    <source>
        <dbReference type="PROSITE-ProRule" id="PRU00276"/>
    </source>
</evidence>
<evidence type="ECO:0000313" key="12">
    <source>
        <dbReference type="EMBL" id="EDO33986.1"/>
    </source>
</evidence>
<dbReference type="PANTHER" id="PTHR13723">
    <property type="entry name" value="ADAMTS A DISINTEGRIN AND METALLOPROTEASE WITH THROMBOSPONDIN MOTIFS PROTEASE"/>
    <property type="match status" value="1"/>
</dbReference>
<feature type="binding site" evidence="10">
    <location>
        <position position="41"/>
    </location>
    <ligand>
        <name>Zn(2+)</name>
        <dbReference type="ChEBI" id="CHEBI:29105"/>
        <note>catalytic</note>
    </ligand>
</feature>
<organism evidence="12 13">
    <name type="scientific">Nematostella vectensis</name>
    <name type="common">Starlet sea anemone</name>
    <dbReference type="NCBI Taxonomy" id="45351"/>
    <lineage>
        <taxon>Eukaryota</taxon>
        <taxon>Metazoa</taxon>
        <taxon>Cnidaria</taxon>
        <taxon>Anthozoa</taxon>
        <taxon>Hexacorallia</taxon>
        <taxon>Actiniaria</taxon>
        <taxon>Edwardsiidae</taxon>
        <taxon>Nematostella</taxon>
    </lineage>
</organism>
<protein>
    <recommendedName>
        <fullName evidence="11">Peptidase M12B domain-containing protein</fullName>
    </recommendedName>
</protein>
<evidence type="ECO:0000256" key="5">
    <source>
        <dbReference type="ARBA" id="ARBA00022801"/>
    </source>
</evidence>
<dbReference type="PANTHER" id="PTHR13723:SF200">
    <property type="entry name" value="ADAM METALLOPEPTIDASE WITH THROMBOSPONDIN TYPE 1 MOTIF B, ISOFORM B"/>
    <property type="match status" value="1"/>
</dbReference>
<dbReference type="SUPFAM" id="SSF55486">
    <property type="entry name" value="Metalloproteases ('zincins'), catalytic domain"/>
    <property type="match status" value="1"/>
</dbReference>
<evidence type="ECO:0000256" key="2">
    <source>
        <dbReference type="ARBA" id="ARBA00022525"/>
    </source>
</evidence>
<feature type="active site" evidence="10">
    <location>
        <position position="32"/>
    </location>
</feature>
<keyword evidence="7" id="KW-0482">Metalloprotease</keyword>
<dbReference type="Gene3D" id="2.20.100.10">
    <property type="entry name" value="Thrombospondin type-1 (TSP1) repeat"/>
    <property type="match status" value="1"/>
</dbReference>
<dbReference type="GO" id="GO:0004222">
    <property type="term" value="F:metalloendopeptidase activity"/>
    <property type="evidence" value="ECO:0007669"/>
    <property type="project" value="InterPro"/>
</dbReference>
<dbReference type="Pfam" id="PF00090">
    <property type="entry name" value="TSP_1"/>
    <property type="match status" value="1"/>
</dbReference>
<feature type="domain" description="Peptidase M12B" evidence="11">
    <location>
        <begin position="1"/>
        <end position="89"/>
    </location>
</feature>
<feature type="non-terminal residue" evidence="12">
    <location>
        <position position="1"/>
    </location>
</feature>
<keyword evidence="2" id="KW-0964">Secreted</keyword>
<dbReference type="GO" id="GO:0046872">
    <property type="term" value="F:metal ion binding"/>
    <property type="evidence" value="ECO:0007669"/>
    <property type="project" value="UniProtKB-KW"/>
</dbReference>
<dbReference type="SUPFAM" id="SSF82895">
    <property type="entry name" value="TSP-1 type 1 repeat"/>
    <property type="match status" value="1"/>
</dbReference>
<keyword evidence="6 10" id="KW-0862">Zinc</keyword>
<dbReference type="AlphaFoldDB" id="A7SQN4"/>
<evidence type="ECO:0000256" key="9">
    <source>
        <dbReference type="ARBA" id="ARBA00023180"/>
    </source>
</evidence>
<dbReference type="PROSITE" id="PS50215">
    <property type="entry name" value="ADAM_MEPRO"/>
    <property type="match status" value="1"/>
</dbReference>
<evidence type="ECO:0000256" key="3">
    <source>
        <dbReference type="ARBA" id="ARBA00022670"/>
    </source>
</evidence>
<evidence type="ECO:0000256" key="1">
    <source>
        <dbReference type="ARBA" id="ARBA00004613"/>
    </source>
</evidence>
<accession>A7SQN4</accession>
<keyword evidence="3" id="KW-0645">Protease</keyword>
<dbReference type="InterPro" id="IPR050439">
    <property type="entry name" value="ADAMTS_ADAMTS-like"/>
</dbReference>
<evidence type="ECO:0000256" key="7">
    <source>
        <dbReference type="ARBA" id="ARBA00023049"/>
    </source>
</evidence>
<dbReference type="Pfam" id="PF01421">
    <property type="entry name" value="Reprolysin"/>
    <property type="match status" value="1"/>
</dbReference>
<dbReference type="PROSITE" id="PS50092">
    <property type="entry name" value="TSP1"/>
    <property type="match status" value="1"/>
</dbReference>
<dbReference type="OMA" id="DSKCTRF"/>
<keyword evidence="13" id="KW-1185">Reference proteome</keyword>
<dbReference type="GO" id="GO:0006508">
    <property type="term" value="P:proteolysis"/>
    <property type="evidence" value="ECO:0007669"/>
    <property type="project" value="UniProtKB-KW"/>
</dbReference>
<dbReference type="Proteomes" id="UP000001593">
    <property type="component" value="Unassembled WGS sequence"/>
</dbReference>
<dbReference type="InterPro" id="IPR041645">
    <property type="entry name" value="ADAMTS_CR_2"/>
</dbReference>
<evidence type="ECO:0000256" key="4">
    <source>
        <dbReference type="ARBA" id="ARBA00022723"/>
    </source>
</evidence>
<dbReference type="HOGENOM" id="CLU_1346189_0_0_1"/>
<dbReference type="InterPro" id="IPR024079">
    <property type="entry name" value="MetalloPept_cat_dom_sf"/>
</dbReference>
<keyword evidence="9" id="KW-0325">Glycoprotein</keyword>
<comment type="subcellular location">
    <subcellularLocation>
        <location evidence="1">Secreted</location>
    </subcellularLocation>
</comment>
<dbReference type="EMBL" id="DS469748">
    <property type="protein sequence ID" value="EDO33986.1"/>
    <property type="molecule type" value="Genomic_DNA"/>
</dbReference>
<dbReference type="PhylomeDB" id="A7SQN4"/>
<gene>
    <name evidence="12" type="ORF">NEMVEDRAFT_v1g127746</name>
</gene>
<feature type="binding site" evidence="10">
    <location>
        <position position="35"/>
    </location>
    <ligand>
        <name>Zn(2+)</name>
        <dbReference type="ChEBI" id="CHEBI:29105"/>
        <note>catalytic</note>
    </ligand>
</feature>
<evidence type="ECO:0000256" key="8">
    <source>
        <dbReference type="ARBA" id="ARBA00023157"/>
    </source>
</evidence>
<dbReference type="Gene3D" id="3.40.1620.60">
    <property type="match status" value="1"/>
</dbReference>